<organism evidence="1 2">
    <name type="scientific">Acidianus hospitalis</name>
    <dbReference type="NCBI Taxonomy" id="563177"/>
    <lineage>
        <taxon>Archaea</taxon>
        <taxon>Thermoproteota</taxon>
        <taxon>Thermoprotei</taxon>
        <taxon>Sulfolobales</taxon>
        <taxon>Sulfolobaceae</taxon>
        <taxon>Acidianus</taxon>
    </lineage>
</organism>
<dbReference type="Proteomes" id="UP000245638">
    <property type="component" value="Unassembled WGS sequence"/>
</dbReference>
<sequence length="152" mass="17023">MESKRKLGLVFASGASNRICCVAIYGGAALAAGWEVIVHLVNEGVVAFRKDVLPKLNTLGLEMTIKPEFYTPYTDQFLKNVENAVKSGQLKDWYSFLKQLKMDYKDSFRIYACPVASAFYNVKKEDLVDIVDDIKGAEAFLEEVYGGVVMYI</sequence>
<dbReference type="SUPFAM" id="SSF75169">
    <property type="entry name" value="DsrEFH-like"/>
    <property type="match status" value="1"/>
</dbReference>
<evidence type="ECO:0000313" key="2">
    <source>
        <dbReference type="Proteomes" id="UP000245638"/>
    </source>
</evidence>
<name>A0A2T9XAA8_9CREN</name>
<dbReference type="AlphaFoldDB" id="A0A2T9XAA8"/>
<protein>
    <submittedName>
        <fullName evidence="1">Peroxiredoxin</fullName>
    </submittedName>
</protein>
<accession>A0A2T9XAA8</accession>
<evidence type="ECO:0000313" key="1">
    <source>
        <dbReference type="EMBL" id="PVU76988.1"/>
    </source>
</evidence>
<dbReference type="PANTHER" id="PTHR34655:SF2">
    <property type="entry name" value="PEROXIREDOXIN FAMILY PROTEIN"/>
    <property type="match status" value="1"/>
</dbReference>
<proteinExistence type="predicted"/>
<dbReference type="Gene3D" id="3.40.1260.10">
    <property type="entry name" value="DsrEFH-like"/>
    <property type="match status" value="1"/>
</dbReference>
<dbReference type="InterPro" id="IPR027396">
    <property type="entry name" value="DsrEFH-like"/>
</dbReference>
<comment type="caution">
    <text evidence="1">The sequence shown here is derived from an EMBL/GenBank/DDBJ whole genome shotgun (WGS) entry which is preliminary data.</text>
</comment>
<dbReference type="PANTHER" id="PTHR34655">
    <property type="entry name" value="CONSERVED WITHIN P. AEROPHILUM"/>
    <property type="match status" value="1"/>
</dbReference>
<reference evidence="1 2" key="1">
    <citation type="journal article" date="2015" name="Appl. Environ. Microbiol.">
        <title>Nanoarchaeota, Their Sulfolobales Host, and Nanoarchaeota Virus Distribution across Yellowstone National Park Hot Springs.</title>
        <authorList>
            <person name="Munson-McGee J.H."/>
            <person name="Field E.K."/>
            <person name="Bateson M."/>
            <person name="Rooney C."/>
            <person name="Stepanauskas R."/>
            <person name="Young M.J."/>
        </authorList>
    </citation>
    <scope>NUCLEOTIDE SEQUENCE [LARGE SCALE GENOMIC DNA]</scope>
    <source>
        <strain evidence="1">SCGC AC-742_N10</strain>
    </source>
</reference>
<gene>
    <name evidence="1" type="ORF">DDW13_01600</name>
</gene>
<dbReference type="EMBL" id="QEFD01000057">
    <property type="protein sequence ID" value="PVU76988.1"/>
    <property type="molecule type" value="Genomic_DNA"/>
</dbReference>